<dbReference type="InterPro" id="IPR028082">
    <property type="entry name" value="Peripla_BP_I"/>
</dbReference>
<keyword evidence="2 3" id="KW-0732">Signal</keyword>
<comment type="caution">
    <text evidence="5">The sequence shown here is derived from an EMBL/GenBank/DDBJ whole genome shotgun (WGS) entry which is preliminary data.</text>
</comment>
<dbReference type="InterPro" id="IPR028081">
    <property type="entry name" value="Leu-bd"/>
</dbReference>
<evidence type="ECO:0000256" key="2">
    <source>
        <dbReference type="ARBA" id="ARBA00022729"/>
    </source>
</evidence>
<evidence type="ECO:0000313" key="5">
    <source>
        <dbReference type="EMBL" id="NMG77664.1"/>
    </source>
</evidence>
<evidence type="ECO:0000256" key="1">
    <source>
        <dbReference type="ARBA" id="ARBA00010062"/>
    </source>
</evidence>
<evidence type="ECO:0000256" key="3">
    <source>
        <dbReference type="SAM" id="SignalP"/>
    </source>
</evidence>
<evidence type="ECO:0000259" key="4">
    <source>
        <dbReference type="Pfam" id="PF13458"/>
    </source>
</evidence>
<accession>A0ABX1QH05</accession>
<dbReference type="Gene3D" id="3.40.50.2300">
    <property type="match status" value="2"/>
</dbReference>
<protein>
    <submittedName>
        <fullName evidence="5">ABC transporter substrate-binding protein</fullName>
    </submittedName>
</protein>
<sequence>MQVKKLAVLCSIAAVSHVQPALADITIGVSLSATGPGASLGIPEKNVFALLPTQIAGEKVNYIVLDDATDPSVATKNARKLVTEDKVDVLIGSSTTPATVAIAEVANESATPQVAISPVSLSADRDKWVFRTPQQNSVMASALVGHMKKTGVKTLGFIGFSDAYGEDWLGAVTSRAEAAGIKLGPIERYARADTSVSGQVLKLVSVRPDAVLIVGSGSPAALPQTTLIERGYKGQIYQTHAAANQAFLKVAGKSAEGAIMPVGPVVVVDQVADSHPSKAVGRELVTKYEAQYGAGSFSSFAGHAFDAYRIVEQAIPVALKTAKPGTPQFRAALRDAIESNKEVVASHGVYNMSASDHFGLDERSHVLVKIDSGAYKMIGK</sequence>
<dbReference type="EMBL" id="WTVQ01000081">
    <property type="protein sequence ID" value="NMG77664.1"/>
    <property type="molecule type" value="Genomic_DNA"/>
</dbReference>
<organism evidence="5 6">
    <name type="scientific">Aromatoleum diolicum</name>
    <dbReference type="NCBI Taxonomy" id="75796"/>
    <lineage>
        <taxon>Bacteria</taxon>
        <taxon>Pseudomonadati</taxon>
        <taxon>Pseudomonadota</taxon>
        <taxon>Betaproteobacteria</taxon>
        <taxon>Rhodocyclales</taxon>
        <taxon>Rhodocyclaceae</taxon>
        <taxon>Aromatoleum</taxon>
    </lineage>
</organism>
<gene>
    <name evidence="5" type="ORF">GPA25_23205</name>
</gene>
<dbReference type="CDD" id="cd06333">
    <property type="entry name" value="PBP1_ABC_RPA1789-like"/>
    <property type="match status" value="1"/>
</dbReference>
<reference evidence="5 6" key="1">
    <citation type="submission" date="2019-12" db="EMBL/GenBank/DDBJ databases">
        <title>Comparative genomics gives insights into the taxonomy of the Azoarcus-Aromatoleum group and reveals separate origins of nif in the plant-associated Azoarcus and non-plant-associated Aromatoleum sub-groups.</title>
        <authorList>
            <person name="Lafos M."/>
            <person name="Maluk M."/>
            <person name="Batista M."/>
            <person name="Junghare M."/>
            <person name="Carmona M."/>
            <person name="Faoro H."/>
            <person name="Cruz L.M."/>
            <person name="Battistoni F."/>
            <person name="De Souza E."/>
            <person name="Pedrosa F."/>
            <person name="Chen W.-M."/>
            <person name="Poole P.S."/>
            <person name="Dixon R.A."/>
            <person name="James E.K."/>
        </authorList>
    </citation>
    <scope>NUCLEOTIDE SEQUENCE [LARGE SCALE GENOMIC DNA]</scope>
    <source>
        <strain evidence="5 6">22Lin</strain>
    </source>
</reference>
<feature type="domain" description="Leucine-binding protein" evidence="4">
    <location>
        <begin position="25"/>
        <end position="358"/>
    </location>
</feature>
<name>A0ABX1QH05_9RHOO</name>
<dbReference type="Proteomes" id="UP000648984">
    <property type="component" value="Unassembled WGS sequence"/>
</dbReference>
<dbReference type="PANTHER" id="PTHR30483">
    <property type="entry name" value="LEUCINE-SPECIFIC-BINDING PROTEIN"/>
    <property type="match status" value="1"/>
</dbReference>
<comment type="similarity">
    <text evidence="1">Belongs to the leucine-binding protein family.</text>
</comment>
<feature type="chain" id="PRO_5045106919" evidence="3">
    <location>
        <begin position="24"/>
        <end position="380"/>
    </location>
</feature>
<dbReference type="Pfam" id="PF13458">
    <property type="entry name" value="Peripla_BP_6"/>
    <property type="match status" value="1"/>
</dbReference>
<keyword evidence="6" id="KW-1185">Reference proteome</keyword>
<evidence type="ECO:0000313" key="6">
    <source>
        <dbReference type="Proteomes" id="UP000648984"/>
    </source>
</evidence>
<dbReference type="RefSeq" id="WP_169262780.1">
    <property type="nucleotide sequence ID" value="NZ_WTVQ01000081.1"/>
</dbReference>
<dbReference type="SUPFAM" id="SSF53822">
    <property type="entry name" value="Periplasmic binding protein-like I"/>
    <property type="match status" value="1"/>
</dbReference>
<dbReference type="InterPro" id="IPR051010">
    <property type="entry name" value="BCAA_transport"/>
</dbReference>
<feature type="signal peptide" evidence="3">
    <location>
        <begin position="1"/>
        <end position="23"/>
    </location>
</feature>
<dbReference type="PANTHER" id="PTHR30483:SF38">
    <property type="entry name" value="BLR7848 PROTEIN"/>
    <property type="match status" value="1"/>
</dbReference>
<proteinExistence type="inferred from homology"/>